<evidence type="ECO:0000256" key="1">
    <source>
        <dbReference type="SAM" id="MobiDB-lite"/>
    </source>
</evidence>
<protein>
    <submittedName>
        <fullName evidence="2">Uncharacterized protein</fullName>
    </submittedName>
</protein>
<organism evidence="2 3">
    <name type="scientific">Trifolium medium</name>
    <dbReference type="NCBI Taxonomy" id="97028"/>
    <lineage>
        <taxon>Eukaryota</taxon>
        <taxon>Viridiplantae</taxon>
        <taxon>Streptophyta</taxon>
        <taxon>Embryophyta</taxon>
        <taxon>Tracheophyta</taxon>
        <taxon>Spermatophyta</taxon>
        <taxon>Magnoliopsida</taxon>
        <taxon>eudicotyledons</taxon>
        <taxon>Gunneridae</taxon>
        <taxon>Pentapetalae</taxon>
        <taxon>rosids</taxon>
        <taxon>fabids</taxon>
        <taxon>Fabales</taxon>
        <taxon>Fabaceae</taxon>
        <taxon>Papilionoideae</taxon>
        <taxon>50 kb inversion clade</taxon>
        <taxon>NPAAA clade</taxon>
        <taxon>Hologalegina</taxon>
        <taxon>IRL clade</taxon>
        <taxon>Trifolieae</taxon>
        <taxon>Trifolium</taxon>
    </lineage>
</organism>
<evidence type="ECO:0000313" key="3">
    <source>
        <dbReference type="Proteomes" id="UP000265520"/>
    </source>
</evidence>
<comment type="caution">
    <text evidence="2">The sequence shown here is derived from an EMBL/GenBank/DDBJ whole genome shotgun (WGS) entry which is preliminary data.</text>
</comment>
<dbReference type="AlphaFoldDB" id="A0A392WES9"/>
<feature type="compositionally biased region" description="Polar residues" evidence="1">
    <location>
        <begin position="1"/>
        <end position="10"/>
    </location>
</feature>
<dbReference type="Proteomes" id="UP000265520">
    <property type="component" value="Unassembled WGS sequence"/>
</dbReference>
<sequence length="31" mass="3183">KCVAVGSTSPVGGKEGWTSEEQMRIASDSGK</sequence>
<reference evidence="2 3" key="1">
    <citation type="journal article" date="2018" name="Front. Plant Sci.">
        <title>Red Clover (Trifolium pratense) and Zigzag Clover (T. medium) - A Picture of Genomic Similarities and Differences.</title>
        <authorList>
            <person name="Dluhosova J."/>
            <person name="Istvanek J."/>
            <person name="Nedelnik J."/>
            <person name="Repkova J."/>
        </authorList>
    </citation>
    <scope>NUCLEOTIDE SEQUENCE [LARGE SCALE GENOMIC DNA]</scope>
    <source>
        <strain evidence="3">cv. 10/8</strain>
        <tissue evidence="2">Leaf</tissue>
    </source>
</reference>
<feature type="region of interest" description="Disordered" evidence="1">
    <location>
        <begin position="1"/>
        <end position="31"/>
    </location>
</feature>
<proteinExistence type="predicted"/>
<name>A0A392WES9_9FABA</name>
<dbReference type="EMBL" id="LXQA011463831">
    <property type="protein sequence ID" value="MCI98093.1"/>
    <property type="molecule type" value="Genomic_DNA"/>
</dbReference>
<keyword evidence="3" id="KW-1185">Reference proteome</keyword>
<evidence type="ECO:0000313" key="2">
    <source>
        <dbReference type="EMBL" id="MCI98093.1"/>
    </source>
</evidence>
<feature type="non-terminal residue" evidence="2">
    <location>
        <position position="1"/>
    </location>
</feature>
<accession>A0A392WES9</accession>